<proteinExistence type="predicted"/>
<dbReference type="Gene3D" id="3.40.50.150">
    <property type="entry name" value="Vaccinia Virus protein VP39"/>
    <property type="match status" value="1"/>
</dbReference>
<reference evidence="1 2" key="1">
    <citation type="submission" date="2018-03" db="EMBL/GenBank/DDBJ databases">
        <title>Bacillus urumqiensis sp. nov., a moderately haloalkaliphilic bacterium isolated from a salt lake.</title>
        <authorList>
            <person name="Zhao B."/>
            <person name="Liao Z."/>
        </authorList>
    </citation>
    <scope>NUCLEOTIDE SEQUENCE [LARGE SCALE GENOMIC DNA]</scope>
    <source>
        <strain evidence="1 2">BZ-SZ-XJ18</strain>
    </source>
</reference>
<evidence type="ECO:0000313" key="2">
    <source>
        <dbReference type="Proteomes" id="UP000243650"/>
    </source>
</evidence>
<accession>A0A2P6MFU4</accession>
<dbReference type="PIRSF" id="PIRSF018637">
    <property type="entry name" value="TrmK"/>
    <property type="match status" value="1"/>
</dbReference>
<keyword evidence="1" id="KW-0489">Methyltransferase</keyword>
<dbReference type="OrthoDB" id="5881184at2"/>
<dbReference type="GO" id="GO:0160105">
    <property type="term" value="F:tRNA (adenine(22)-N1)-methyltransferase activity"/>
    <property type="evidence" value="ECO:0007669"/>
    <property type="project" value="InterPro"/>
</dbReference>
<organism evidence="1 2">
    <name type="scientific">Alkalicoccus urumqiensis</name>
    <name type="common">Bacillus urumqiensis</name>
    <dbReference type="NCBI Taxonomy" id="1548213"/>
    <lineage>
        <taxon>Bacteria</taxon>
        <taxon>Bacillati</taxon>
        <taxon>Bacillota</taxon>
        <taxon>Bacilli</taxon>
        <taxon>Bacillales</taxon>
        <taxon>Bacillaceae</taxon>
        <taxon>Alkalicoccus</taxon>
    </lineage>
</organism>
<dbReference type="Gene3D" id="1.10.287.1890">
    <property type="match status" value="1"/>
</dbReference>
<dbReference type="InterPro" id="IPR029063">
    <property type="entry name" value="SAM-dependent_MTases_sf"/>
</dbReference>
<protein>
    <submittedName>
        <fullName evidence="1">tRNA (Adenine(22)-N(1))-methyltransferase TrmK</fullName>
    </submittedName>
</protein>
<evidence type="ECO:0000313" key="1">
    <source>
        <dbReference type="EMBL" id="PRO65121.1"/>
    </source>
</evidence>
<keyword evidence="2" id="KW-1185">Reference proteome</keyword>
<dbReference type="GO" id="GO:0032259">
    <property type="term" value="P:methylation"/>
    <property type="evidence" value="ECO:0007669"/>
    <property type="project" value="UniProtKB-KW"/>
</dbReference>
<dbReference type="Proteomes" id="UP000243650">
    <property type="component" value="Unassembled WGS sequence"/>
</dbReference>
<dbReference type="PANTHER" id="PTHR38451">
    <property type="entry name" value="TRNA (ADENINE(22)-N(1))-METHYLTRANSFERASE"/>
    <property type="match status" value="1"/>
</dbReference>
<dbReference type="RefSeq" id="WP_105959677.1">
    <property type="nucleotide sequence ID" value="NZ_PVNS01000010.1"/>
</dbReference>
<dbReference type="InterPro" id="IPR006901">
    <property type="entry name" value="TrmK"/>
</dbReference>
<comment type="caution">
    <text evidence="1">The sequence shown here is derived from an EMBL/GenBank/DDBJ whole genome shotgun (WGS) entry which is preliminary data.</text>
</comment>
<dbReference type="SUPFAM" id="SSF53335">
    <property type="entry name" value="S-adenosyl-L-methionine-dependent methyltransferases"/>
    <property type="match status" value="1"/>
</dbReference>
<name>A0A2P6MFU4_ALKUR</name>
<dbReference type="EMBL" id="PVNS01000010">
    <property type="protein sequence ID" value="PRO65121.1"/>
    <property type="molecule type" value="Genomic_DNA"/>
</dbReference>
<gene>
    <name evidence="1" type="ORF">C6I21_11785</name>
</gene>
<sequence>MNEQHLSTRLEKVAEWVLPGGTVADIGSDHAYLPVYLVGNHLCEYAIAGELNEGPLQSARAKIRENHLQDRVEARLGNGLQVLENRTADTVVIAGMGGPLIAEILEDGKAFLDDVHRLVLQPNIASDHVRLWLRQNDWHLMKETVIAEDGRLYEVLAAERGAEDPYMEDEPLEKQLWIGPLLMRTKPAAFIQKWKKEYDQLERIRRQLEQARVPEASERQEELLQKQNWIKEVLS</sequence>
<dbReference type="Pfam" id="PF04816">
    <property type="entry name" value="TrmK"/>
    <property type="match status" value="1"/>
</dbReference>
<dbReference type="PANTHER" id="PTHR38451:SF1">
    <property type="entry name" value="TRNA (ADENINE(22)-N(1))-METHYLTRANSFERASE"/>
    <property type="match status" value="1"/>
</dbReference>
<keyword evidence="1" id="KW-0808">Transferase</keyword>
<dbReference type="AlphaFoldDB" id="A0A2P6MFU4"/>